<dbReference type="PANTHER" id="PTHR15934:SF2">
    <property type="entry name" value="A-KINASE ANCHOR PROTEIN 7-LIKE PHOSPHOESTERASE DOMAIN-CONTAINING PROTEIN"/>
    <property type="match status" value="1"/>
</dbReference>
<organism evidence="3 4">
    <name type="scientific">Clavelina lepadiformis</name>
    <name type="common">Light-bulb sea squirt</name>
    <name type="synonym">Ascidia lepadiformis</name>
    <dbReference type="NCBI Taxonomy" id="159417"/>
    <lineage>
        <taxon>Eukaryota</taxon>
        <taxon>Metazoa</taxon>
        <taxon>Chordata</taxon>
        <taxon>Tunicata</taxon>
        <taxon>Ascidiacea</taxon>
        <taxon>Aplousobranchia</taxon>
        <taxon>Clavelinidae</taxon>
        <taxon>Clavelina</taxon>
    </lineage>
</organism>
<dbReference type="Gene3D" id="3.90.1140.10">
    <property type="entry name" value="Cyclic phosphodiesterase"/>
    <property type="match status" value="1"/>
</dbReference>
<dbReference type="InterPro" id="IPR019510">
    <property type="entry name" value="AKAP7-like_phosphoesterase"/>
</dbReference>
<feature type="compositionally biased region" description="Basic residues" evidence="1">
    <location>
        <begin position="16"/>
        <end position="34"/>
    </location>
</feature>
<comment type="caution">
    <text evidence="3">The sequence shown here is derived from an EMBL/GenBank/DDBJ whole genome shotgun (WGS) entry which is preliminary data.</text>
</comment>
<dbReference type="Proteomes" id="UP001642483">
    <property type="component" value="Unassembled WGS sequence"/>
</dbReference>
<dbReference type="EMBL" id="CAWYQH010000001">
    <property type="protein sequence ID" value="CAK8672044.1"/>
    <property type="molecule type" value="Genomic_DNA"/>
</dbReference>
<gene>
    <name evidence="3" type="ORF">CVLEPA_LOCUS1048</name>
</gene>
<accession>A0ABP0EX56</accession>
<name>A0ABP0EX56_CLALP</name>
<dbReference type="InterPro" id="IPR009097">
    <property type="entry name" value="Cyclic_Pdiesterase"/>
</dbReference>
<reference evidence="3 4" key="1">
    <citation type="submission" date="2024-02" db="EMBL/GenBank/DDBJ databases">
        <authorList>
            <person name="Daric V."/>
            <person name="Darras S."/>
        </authorList>
    </citation>
    <scope>NUCLEOTIDE SEQUENCE [LARGE SCALE GENOMIC DNA]</scope>
</reference>
<dbReference type="SUPFAM" id="SSF55144">
    <property type="entry name" value="LigT-like"/>
    <property type="match status" value="1"/>
</dbReference>
<keyword evidence="4" id="KW-1185">Reference proteome</keyword>
<dbReference type="PANTHER" id="PTHR15934">
    <property type="entry name" value="RNA 2',3'-CYCLIC PHOSPHODIESTERASE"/>
    <property type="match status" value="1"/>
</dbReference>
<protein>
    <recommendedName>
        <fullName evidence="2">A-kinase anchor protein 7-like phosphoesterase domain-containing protein</fullName>
    </recommendedName>
</protein>
<feature type="region of interest" description="Disordered" evidence="1">
    <location>
        <begin position="1"/>
        <end position="49"/>
    </location>
</feature>
<evidence type="ECO:0000313" key="4">
    <source>
        <dbReference type="Proteomes" id="UP001642483"/>
    </source>
</evidence>
<dbReference type="InterPro" id="IPR052641">
    <property type="entry name" value="AKAP7_isoform_gamma"/>
</dbReference>
<dbReference type="Pfam" id="PF10469">
    <property type="entry name" value="AKAP7_NLS"/>
    <property type="match status" value="1"/>
</dbReference>
<evidence type="ECO:0000259" key="2">
    <source>
        <dbReference type="Pfam" id="PF10469"/>
    </source>
</evidence>
<evidence type="ECO:0000256" key="1">
    <source>
        <dbReference type="SAM" id="MobiDB-lite"/>
    </source>
</evidence>
<evidence type="ECO:0000313" key="3">
    <source>
        <dbReference type="EMBL" id="CAK8672044.1"/>
    </source>
</evidence>
<feature type="domain" description="A-kinase anchor protein 7-like phosphoesterase" evidence="2">
    <location>
        <begin position="47"/>
        <end position="242"/>
    </location>
</feature>
<proteinExistence type="predicted"/>
<sequence length="338" mass="38638">MSTEEQELNAASKSRNTGKRKQHKRKNQKEKKRKQSDNESSKPKPRPNYFLGIRIVNPIILGKFRAVQEQIKHQEKRLTKAVVPTCTSHITLAVFYLKDEADVVRVEALMKECIPKIVDIVNGKNFSITLEGIGDFRKEVLFANILPGEALSQISLIAEQLDSKLAEFIGSGQKTFKPHATIMKLSKMHNLRRLKLKKIDPSLYKEFTNMSFGAEEIQNIQLLAMLKKKQNDGYYHSEFEININGSEEKLSKTGWALEIWAEEVSFCCITWALYTLPKNTVAFYCHGLANSIMQDACRSIKTQDSNFSSKSRLNKLKQALRNDDVIKHIREGMTSKTK</sequence>